<name>A0ABT5XTK8_9FLAO</name>
<keyword evidence="2" id="KW-1185">Reference proteome</keyword>
<gene>
    <name evidence="1" type="ORF">PY091_18615</name>
</gene>
<comment type="caution">
    <text evidence="1">The sequence shown here is derived from an EMBL/GenBank/DDBJ whole genome shotgun (WGS) entry which is preliminary data.</text>
</comment>
<accession>A0ABT5XTK8</accession>
<dbReference type="Proteomes" id="UP001217083">
    <property type="component" value="Unassembled WGS sequence"/>
</dbReference>
<sequence>MVAKILPLFMVLFVTSCSNDDNLSTWDSLSGTWQLEYYDDLDEGTLSVPKEETTVLTFANGTLAGKIGFNTIAGGSYALENKILILSYGITKVGGSLWEVRFRESLVDLYTERAFHIPISLSEDELIFHYGTQSTMHFRKKD</sequence>
<dbReference type="EMBL" id="JARFVA010000012">
    <property type="protein sequence ID" value="MDF0709229.1"/>
    <property type="molecule type" value="Genomic_DNA"/>
</dbReference>
<protein>
    <recommendedName>
        <fullName evidence="3">Lipocalin-like domain-containing protein</fullName>
    </recommendedName>
</protein>
<dbReference type="PROSITE" id="PS51257">
    <property type="entry name" value="PROKAR_LIPOPROTEIN"/>
    <property type="match status" value="1"/>
</dbReference>
<evidence type="ECO:0000313" key="2">
    <source>
        <dbReference type="Proteomes" id="UP001217083"/>
    </source>
</evidence>
<evidence type="ECO:0008006" key="3">
    <source>
        <dbReference type="Google" id="ProtNLM"/>
    </source>
</evidence>
<evidence type="ECO:0000313" key="1">
    <source>
        <dbReference type="EMBL" id="MDF0709229.1"/>
    </source>
</evidence>
<dbReference type="RefSeq" id="WP_275616853.1">
    <property type="nucleotide sequence ID" value="NZ_JARFVA010000012.1"/>
</dbReference>
<reference evidence="1 2" key="1">
    <citation type="submission" date="2023-03" db="EMBL/GenBank/DDBJ databases">
        <title>Muricauda XX sp. nov. and Muricauda XXX sp. nov., two novel species isolated from Okinawa Trough.</title>
        <authorList>
            <person name="Cao W."/>
            <person name="Deng X."/>
        </authorList>
    </citation>
    <scope>NUCLEOTIDE SEQUENCE [LARGE SCALE GENOMIC DNA]</scope>
    <source>
        <strain evidence="1 2">81s02</strain>
    </source>
</reference>
<organism evidence="1 2">
    <name type="scientific">Flagellimonas okinawensis</name>
    <dbReference type="NCBI Taxonomy" id="3031324"/>
    <lineage>
        <taxon>Bacteria</taxon>
        <taxon>Pseudomonadati</taxon>
        <taxon>Bacteroidota</taxon>
        <taxon>Flavobacteriia</taxon>
        <taxon>Flavobacteriales</taxon>
        <taxon>Flavobacteriaceae</taxon>
        <taxon>Flagellimonas</taxon>
    </lineage>
</organism>
<proteinExistence type="predicted"/>